<organism evidence="3 4">
    <name type="scientific">Paraglomus occultum</name>
    <dbReference type="NCBI Taxonomy" id="144539"/>
    <lineage>
        <taxon>Eukaryota</taxon>
        <taxon>Fungi</taxon>
        <taxon>Fungi incertae sedis</taxon>
        <taxon>Mucoromycota</taxon>
        <taxon>Glomeromycotina</taxon>
        <taxon>Glomeromycetes</taxon>
        <taxon>Paraglomerales</taxon>
        <taxon>Paraglomeraceae</taxon>
        <taxon>Paraglomus</taxon>
    </lineage>
</organism>
<evidence type="ECO:0000313" key="3">
    <source>
        <dbReference type="EMBL" id="CAG8471283.1"/>
    </source>
</evidence>
<sequence>MAVITGLEQTIDDESAHNMTLNQAKQLLSNPRSRRIVALASGKVGVCEVGDPNGYPVVWLTGNMGPAMTILLYENIARRHRIRLISIDRPGYNATQFTPGLPLVFEFVDIINEVTLYLGVSRFGLAAFSLGAVYAFAFSLWYPERLMGTMHMVSPWLSTSTPGASSKLKSIARYAPNFLIRTTLYTVPTMGQFFYNLWGTIASLGSSNSDKMDLEDKKSNSAAATSAFQIAPGRSYIYNEVYSNALSNLQSGKQGPHNDWTVALEREPWGFSYEETTYPAKVFMGDLDEDVPISAWKYMSQRMDNVELKIIPGGKHYLLYRMDFMEDLFEMVAKAVREEK</sequence>
<keyword evidence="1" id="KW-0812">Transmembrane</keyword>
<name>A0A9N8Z254_9GLOM</name>
<dbReference type="InterPro" id="IPR000073">
    <property type="entry name" value="AB_hydrolase_1"/>
</dbReference>
<evidence type="ECO:0000259" key="2">
    <source>
        <dbReference type="Pfam" id="PF00561"/>
    </source>
</evidence>
<feature type="domain" description="AB hydrolase-1" evidence="2">
    <location>
        <begin position="75"/>
        <end position="319"/>
    </location>
</feature>
<comment type="caution">
    <text evidence="3">The sequence shown here is derived from an EMBL/GenBank/DDBJ whole genome shotgun (WGS) entry which is preliminary data.</text>
</comment>
<dbReference type="PANTHER" id="PTHR43433">
    <property type="entry name" value="HYDROLASE, ALPHA/BETA FOLD FAMILY PROTEIN"/>
    <property type="match status" value="1"/>
</dbReference>
<dbReference type="Gene3D" id="3.40.50.1820">
    <property type="entry name" value="alpha/beta hydrolase"/>
    <property type="match status" value="1"/>
</dbReference>
<keyword evidence="4" id="KW-1185">Reference proteome</keyword>
<dbReference type="InterPro" id="IPR029058">
    <property type="entry name" value="AB_hydrolase_fold"/>
</dbReference>
<proteinExistence type="predicted"/>
<evidence type="ECO:0000313" key="4">
    <source>
        <dbReference type="Proteomes" id="UP000789572"/>
    </source>
</evidence>
<dbReference type="PANTHER" id="PTHR43433:SF10">
    <property type="entry name" value="AB HYDROLASE-1 DOMAIN-CONTAINING PROTEIN"/>
    <property type="match status" value="1"/>
</dbReference>
<dbReference type="InterPro" id="IPR050471">
    <property type="entry name" value="AB_hydrolase"/>
</dbReference>
<keyword evidence="1" id="KW-1133">Transmembrane helix</keyword>
<dbReference type="Proteomes" id="UP000789572">
    <property type="component" value="Unassembled WGS sequence"/>
</dbReference>
<evidence type="ECO:0000256" key="1">
    <source>
        <dbReference type="SAM" id="Phobius"/>
    </source>
</evidence>
<protein>
    <submittedName>
        <fullName evidence="3">1306_t:CDS:1</fullName>
    </submittedName>
</protein>
<gene>
    <name evidence="3" type="ORF">POCULU_LOCUS1057</name>
</gene>
<accession>A0A9N8Z254</accession>
<dbReference type="SUPFAM" id="SSF53474">
    <property type="entry name" value="alpha/beta-Hydrolases"/>
    <property type="match status" value="1"/>
</dbReference>
<feature type="transmembrane region" description="Helical" evidence="1">
    <location>
        <begin position="123"/>
        <end position="142"/>
    </location>
</feature>
<keyword evidence="1" id="KW-0472">Membrane</keyword>
<dbReference type="Pfam" id="PF00561">
    <property type="entry name" value="Abhydrolase_1"/>
    <property type="match status" value="1"/>
</dbReference>
<dbReference type="EMBL" id="CAJVPJ010000069">
    <property type="protein sequence ID" value="CAG8471283.1"/>
    <property type="molecule type" value="Genomic_DNA"/>
</dbReference>
<dbReference type="OrthoDB" id="435520at2759"/>
<reference evidence="3" key="1">
    <citation type="submission" date="2021-06" db="EMBL/GenBank/DDBJ databases">
        <authorList>
            <person name="Kallberg Y."/>
            <person name="Tangrot J."/>
            <person name="Rosling A."/>
        </authorList>
    </citation>
    <scope>NUCLEOTIDE SEQUENCE</scope>
    <source>
        <strain evidence="3">IA702</strain>
    </source>
</reference>
<dbReference type="AlphaFoldDB" id="A0A9N8Z254"/>